<dbReference type="RefSeq" id="WP_100297738.1">
    <property type="nucleotide sequence ID" value="NZ_PHGZ01000040.1"/>
</dbReference>
<proteinExistence type="predicted"/>
<dbReference type="AlphaFoldDB" id="A0A2M8RSN9"/>
<dbReference type="InterPro" id="IPR010412">
    <property type="entry name" value="DUF1007"/>
</dbReference>
<dbReference type="InterPro" id="IPR016537">
    <property type="entry name" value="UCP008159_ABC"/>
</dbReference>
<evidence type="ECO:0000313" key="2">
    <source>
        <dbReference type="Proteomes" id="UP000230282"/>
    </source>
</evidence>
<gene>
    <name evidence="1" type="ORF">CVP04_12015</name>
</gene>
<protein>
    <submittedName>
        <fullName evidence="1">DUF1007 domain-containing protein</fullName>
    </submittedName>
</protein>
<dbReference type="EMBL" id="PHGZ01000040">
    <property type="protein sequence ID" value="PJG81895.1"/>
    <property type="molecule type" value="Genomic_DNA"/>
</dbReference>
<sequence>MLKTWRQFFYLFLLIFVFPLTSSAHPHAFIEMKNKVLVENDSLVGFSMQWILDEASSSAVLYDLKQAQGDQAALQKLIDEVMNNIINEHYFSYLFDKKGNKIKYTSKPQHYGMKSNGSQVLYYFDFMLSKPQALQGERIELSTYDPTYYVSMYYDQPLQSAVDFSALPKCCRGQVAEPQVDEKIKQYAASLDRTQRDEDTSLGAVFAQKVVLICD</sequence>
<dbReference type="PIRSF" id="PIRSF008159">
    <property type="entry name" value="UCP008159_ABC"/>
    <property type="match status" value="1"/>
</dbReference>
<dbReference type="OrthoDB" id="5781652at2"/>
<accession>A0A2M8RSN9</accession>
<organism evidence="1 2">
    <name type="scientific">Caviibacterium pharyngocola</name>
    <dbReference type="NCBI Taxonomy" id="28159"/>
    <lineage>
        <taxon>Bacteria</taxon>
        <taxon>Pseudomonadati</taxon>
        <taxon>Pseudomonadota</taxon>
        <taxon>Gammaproteobacteria</taxon>
        <taxon>Pasteurellales</taxon>
        <taxon>Pasteurellaceae</taxon>
        <taxon>Caviibacterium</taxon>
    </lineage>
</organism>
<keyword evidence="2" id="KW-1185">Reference proteome</keyword>
<dbReference type="Proteomes" id="UP000230282">
    <property type="component" value="Unassembled WGS sequence"/>
</dbReference>
<comment type="caution">
    <text evidence="1">The sequence shown here is derived from an EMBL/GenBank/DDBJ whole genome shotgun (WGS) entry which is preliminary data.</text>
</comment>
<name>A0A2M8RSN9_9PAST</name>
<evidence type="ECO:0000313" key="1">
    <source>
        <dbReference type="EMBL" id="PJG81895.1"/>
    </source>
</evidence>
<reference evidence="1 2" key="1">
    <citation type="submission" date="2017-11" db="EMBL/GenBank/DDBJ databases">
        <title>Reclassification of Bisgaard taxon 5 as Caviibacterium pharyngocola gen. nov., sp. nov.</title>
        <authorList>
            <person name="Christensen H."/>
        </authorList>
    </citation>
    <scope>NUCLEOTIDE SEQUENCE [LARGE SCALE GENOMIC DNA]</scope>
    <source>
        <strain evidence="1 2">7_3</strain>
    </source>
</reference>
<dbReference type="Pfam" id="PF06226">
    <property type="entry name" value="DUF1007"/>
    <property type="match status" value="1"/>
</dbReference>